<organism evidence="3 4">
    <name type="scientific">Musa troglodytarum</name>
    <name type="common">fe'i banana</name>
    <dbReference type="NCBI Taxonomy" id="320322"/>
    <lineage>
        <taxon>Eukaryota</taxon>
        <taxon>Viridiplantae</taxon>
        <taxon>Streptophyta</taxon>
        <taxon>Embryophyta</taxon>
        <taxon>Tracheophyta</taxon>
        <taxon>Spermatophyta</taxon>
        <taxon>Magnoliopsida</taxon>
        <taxon>Liliopsida</taxon>
        <taxon>Zingiberales</taxon>
        <taxon>Musaceae</taxon>
        <taxon>Musa</taxon>
    </lineage>
</organism>
<evidence type="ECO:0000256" key="2">
    <source>
        <dbReference type="SAM" id="SignalP"/>
    </source>
</evidence>
<feature type="region of interest" description="Disordered" evidence="1">
    <location>
        <begin position="336"/>
        <end position="387"/>
    </location>
</feature>
<evidence type="ECO:0000313" key="4">
    <source>
        <dbReference type="Proteomes" id="UP001055439"/>
    </source>
</evidence>
<feature type="chain" id="PRO_5038899578" evidence="2">
    <location>
        <begin position="27"/>
        <end position="402"/>
    </location>
</feature>
<sequence>MYGHRHHVTGLAPLLFSFALLAAMFAIWPCPPTCRAPCECELGRFHSSPPDHTAHDPVPTWDSLRKLLCSLGSSNHKLPPQPQLNGESAFSKLPRAGEDWPRPCVQNTEKATLSVRAEDSVQEELQKRQPQFLLFVPSREKLPQSVTVAPTQRRSSLLQVIESRGVVQMKQPRPYFSLSPHSLFCSHAQTLLQHSSLRSEGGDAEGGERFSLKFCSPWVQNTLFKKNCRKGSPNSYSSCLQNRGEAPPSSRTSSLPLDLLQIQICSPRWGGIAPPSPSTRNRCSHALFTDLLLLCSPIAKRVRSDGLLCSRRGAEERDLEEPCKVLKGSFLFSTIPPDEKGKKESRGLQNTPPSIAVSVSPKGKKVPQQREQASSSIPLRTKPSREGAAIVAQQFHHQLFSS</sequence>
<feature type="signal peptide" evidence="2">
    <location>
        <begin position="1"/>
        <end position="26"/>
    </location>
</feature>
<accession>A0A9E7JUI7</accession>
<feature type="compositionally biased region" description="Basic and acidic residues" evidence="1">
    <location>
        <begin position="337"/>
        <end position="346"/>
    </location>
</feature>
<dbReference type="EMBL" id="CP097506">
    <property type="protein sequence ID" value="URD94892.1"/>
    <property type="molecule type" value="Genomic_DNA"/>
</dbReference>
<dbReference type="AlphaFoldDB" id="A0A9E7JUI7"/>
<gene>
    <name evidence="3" type="ORF">MUK42_35399</name>
</gene>
<reference evidence="3" key="1">
    <citation type="submission" date="2022-05" db="EMBL/GenBank/DDBJ databases">
        <title>The Musa troglodytarum L. genome provides insights into the mechanism of non-climacteric behaviour and enrichment of carotenoids.</title>
        <authorList>
            <person name="Wang J."/>
        </authorList>
    </citation>
    <scope>NUCLEOTIDE SEQUENCE</scope>
    <source>
        <tissue evidence="3">Leaf</tissue>
    </source>
</reference>
<feature type="compositionally biased region" description="Polar residues" evidence="1">
    <location>
        <begin position="369"/>
        <end position="378"/>
    </location>
</feature>
<protein>
    <submittedName>
        <fullName evidence="3">Uncharacterized protein</fullName>
    </submittedName>
</protein>
<name>A0A9E7JUI7_9LILI</name>
<dbReference type="Proteomes" id="UP001055439">
    <property type="component" value="Chromosome 4"/>
</dbReference>
<keyword evidence="4" id="KW-1185">Reference proteome</keyword>
<evidence type="ECO:0000256" key="1">
    <source>
        <dbReference type="SAM" id="MobiDB-lite"/>
    </source>
</evidence>
<keyword evidence="2" id="KW-0732">Signal</keyword>
<proteinExistence type="predicted"/>
<evidence type="ECO:0000313" key="3">
    <source>
        <dbReference type="EMBL" id="URD94892.1"/>
    </source>
</evidence>